<feature type="region of interest" description="Disordered" evidence="1">
    <location>
        <begin position="1"/>
        <end position="50"/>
    </location>
</feature>
<name>A0ABP7R8I2_9ACTN</name>
<evidence type="ECO:0000256" key="1">
    <source>
        <dbReference type="SAM" id="MobiDB-lite"/>
    </source>
</evidence>
<dbReference type="Pfam" id="PF02517">
    <property type="entry name" value="Rce1-like"/>
    <property type="match status" value="1"/>
</dbReference>
<keyword evidence="2" id="KW-1133">Transmembrane helix</keyword>
<keyword evidence="2" id="KW-0812">Transmembrane</keyword>
<dbReference type="InterPro" id="IPR003675">
    <property type="entry name" value="Rce1/LyrA-like_dom"/>
</dbReference>
<evidence type="ECO:0000313" key="4">
    <source>
        <dbReference type="EMBL" id="GAA3993969.1"/>
    </source>
</evidence>
<organism evidence="4 5">
    <name type="scientific">Streptomyces marokkonensis</name>
    <dbReference type="NCBI Taxonomy" id="324855"/>
    <lineage>
        <taxon>Bacteria</taxon>
        <taxon>Bacillati</taxon>
        <taxon>Actinomycetota</taxon>
        <taxon>Actinomycetes</taxon>
        <taxon>Kitasatosporales</taxon>
        <taxon>Streptomycetaceae</taxon>
        <taxon>Streptomyces</taxon>
    </lineage>
</organism>
<reference evidence="5" key="1">
    <citation type="journal article" date="2019" name="Int. J. Syst. Evol. Microbiol.">
        <title>The Global Catalogue of Microorganisms (GCM) 10K type strain sequencing project: providing services to taxonomists for standard genome sequencing and annotation.</title>
        <authorList>
            <consortium name="The Broad Institute Genomics Platform"/>
            <consortium name="The Broad Institute Genome Sequencing Center for Infectious Disease"/>
            <person name="Wu L."/>
            <person name="Ma J."/>
        </authorList>
    </citation>
    <scope>NUCLEOTIDE SEQUENCE [LARGE SCALE GENOMIC DNA]</scope>
    <source>
        <strain evidence="5">JCM 17027</strain>
    </source>
</reference>
<evidence type="ECO:0000313" key="5">
    <source>
        <dbReference type="Proteomes" id="UP001500034"/>
    </source>
</evidence>
<proteinExistence type="predicted"/>
<feature type="transmembrane region" description="Helical" evidence="2">
    <location>
        <begin position="113"/>
        <end position="135"/>
    </location>
</feature>
<keyword evidence="5" id="KW-1185">Reference proteome</keyword>
<feature type="transmembrane region" description="Helical" evidence="2">
    <location>
        <begin position="155"/>
        <end position="175"/>
    </location>
</feature>
<gene>
    <name evidence="4" type="ORF">GCM10022384_46960</name>
</gene>
<keyword evidence="2" id="KW-0472">Membrane</keyword>
<feature type="transmembrane region" description="Helical" evidence="2">
    <location>
        <begin position="273"/>
        <end position="294"/>
    </location>
</feature>
<accession>A0ABP7R8I2</accession>
<feature type="transmembrane region" description="Helical" evidence="2">
    <location>
        <begin position="246"/>
        <end position="267"/>
    </location>
</feature>
<comment type="caution">
    <text evidence="4">The sequence shown here is derived from an EMBL/GenBank/DDBJ whole genome shotgun (WGS) entry which is preliminary data.</text>
</comment>
<protein>
    <submittedName>
        <fullName evidence="4">Type II CAAX endopeptidase family protein</fullName>
    </submittedName>
</protein>
<feature type="transmembrane region" description="Helical" evidence="2">
    <location>
        <begin position="64"/>
        <end position="84"/>
    </location>
</feature>
<dbReference type="Proteomes" id="UP001500034">
    <property type="component" value="Unassembled WGS sequence"/>
</dbReference>
<evidence type="ECO:0000256" key="2">
    <source>
        <dbReference type="SAM" id="Phobius"/>
    </source>
</evidence>
<feature type="domain" description="CAAX prenyl protease 2/Lysostaphin resistance protein A-like" evidence="3">
    <location>
        <begin position="194"/>
        <end position="285"/>
    </location>
</feature>
<evidence type="ECO:0000259" key="3">
    <source>
        <dbReference type="Pfam" id="PF02517"/>
    </source>
</evidence>
<sequence length="304" mass="32136">MAEAGPVDDSFPQKPVRGEKPGRGGDPGGGKPGRGEDAGRGARAVRDEAVPGERFSRRTLRDETLLVLALSLGASGVSALISFVGSVTRPGGLKDQAATLNASAAPGRPWLDLAWQLFGITTALVPVALVAHFLLREGRSLRTLGFDRGRPWPDLGRGAAVAAVIGSTGIAFYLAARGLGFNLTVVPEALPDVWWKYPVLIFSAVQNSVLEEVIVVGYLLRRLDQLGWSPGASLAASSVLRGSYHLYQGIGGFIGNLVMGVVFVYLYRRWGRVGPLVVAHSLLDIGAFVGYALLAGKVDWLPTA</sequence>
<dbReference type="EMBL" id="BAABCQ010000104">
    <property type="protein sequence ID" value="GAA3993969.1"/>
    <property type="molecule type" value="Genomic_DNA"/>
</dbReference>
<feature type="compositionally biased region" description="Basic and acidic residues" evidence="1">
    <location>
        <begin position="33"/>
        <end position="50"/>
    </location>
</feature>